<feature type="domain" description="Acyl-CoA oxidase/dehydrogenase middle" evidence="8">
    <location>
        <begin position="123"/>
        <end position="211"/>
    </location>
</feature>
<evidence type="ECO:0000259" key="9">
    <source>
        <dbReference type="Pfam" id="PF02771"/>
    </source>
</evidence>
<dbReference type="Gene3D" id="1.10.540.10">
    <property type="entry name" value="Acyl-CoA dehydrogenase/oxidase, N-terminal domain"/>
    <property type="match status" value="1"/>
</dbReference>
<keyword evidence="3 6" id="KW-0285">Flavoprotein</keyword>
<dbReference type="STRING" id="47871.GA0070608_4147"/>
<dbReference type="Pfam" id="PF02770">
    <property type="entry name" value="Acyl-CoA_dh_M"/>
    <property type="match status" value="1"/>
</dbReference>
<dbReference type="PANTHER" id="PTHR43292:SF3">
    <property type="entry name" value="ACYL-COA DEHYDROGENASE FADE29"/>
    <property type="match status" value="1"/>
</dbReference>
<keyword evidence="13" id="KW-1185">Reference proteome</keyword>
<name>A0A1C6VUQ7_9ACTN</name>
<comment type="cofactor">
    <cofactor evidence="1 6">
        <name>FAD</name>
        <dbReference type="ChEBI" id="CHEBI:57692"/>
    </cofactor>
</comment>
<feature type="domain" description="Acyl-CoA dehydrogenase/oxidase N-terminal" evidence="9">
    <location>
        <begin position="6"/>
        <end position="119"/>
    </location>
</feature>
<dbReference type="InterPro" id="IPR052161">
    <property type="entry name" value="Mycobact_Acyl-CoA_DH"/>
</dbReference>
<proteinExistence type="inferred from homology"/>
<dbReference type="InterPro" id="IPR013786">
    <property type="entry name" value="AcylCoA_DH/ox_N"/>
</dbReference>
<dbReference type="RefSeq" id="WP_091630175.1">
    <property type="nucleotide sequence ID" value="NZ_CP109071.1"/>
</dbReference>
<dbReference type="InterPro" id="IPR037069">
    <property type="entry name" value="AcylCoA_DH/ox_N_sf"/>
</dbReference>
<dbReference type="InterPro" id="IPR036250">
    <property type="entry name" value="AcylCo_DH-like_C"/>
</dbReference>
<evidence type="ECO:0000313" key="11">
    <source>
        <dbReference type="EMBL" id="WSA31161.1"/>
    </source>
</evidence>
<dbReference type="InterPro" id="IPR006091">
    <property type="entry name" value="Acyl-CoA_Oxase/DH_mid-dom"/>
</dbReference>
<evidence type="ECO:0000256" key="1">
    <source>
        <dbReference type="ARBA" id="ARBA00001974"/>
    </source>
</evidence>
<dbReference type="InterPro" id="IPR046373">
    <property type="entry name" value="Acyl-CoA_Oxase/DH_mid-dom_sf"/>
</dbReference>
<evidence type="ECO:0000256" key="2">
    <source>
        <dbReference type="ARBA" id="ARBA00009347"/>
    </source>
</evidence>
<evidence type="ECO:0000259" key="7">
    <source>
        <dbReference type="Pfam" id="PF00441"/>
    </source>
</evidence>
<feature type="domain" description="Acyl-CoA dehydrogenase/oxidase C-terminal" evidence="7">
    <location>
        <begin position="229"/>
        <end position="382"/>
    </location>
</feature>
<dbReference type="Pfam" id="PF00441">
    <property type="entry name" value="Acyl-CoA_dh_1"/>
    <property type="match status" value="1"/>
</dbReference>
<dbReference type="EMBL" id="FMIC01000002">
    <property type="protein sequence ID" value="SCL69834.1"/>
    <property type="molecule type" value="Genomic_DNA"/>
</dbReference>
<dbReference type="SUPFAM" id="SSF56645">
    <property type="entry name" value="Acyl-CoA dehydrogenase NM domain-like"/>
    <property type="match status" value="1"/>
</dbReference>
<dbReference type="GO" id="GO:0016627">
    <property type="term" value="F:oxidoreductase activity, acting on the CH-CH group of donors"/>
    <property type="evidence" value="ECO:0007669"/>
    <property type="project" value="InterPro"/>
</dbReference>
<evidence type="ECO:0000256" key="3">
    <source>
        <dbReference type="ARBA" id="ARBA00022630"/>
    </source>
</evidence>
<dbReference type="Gene3D" id="2.40.110.10">
    <property type="entry name" value="Butyryl-CoA Dehydrogenase, subunit A, domain 2"/>
    <property type="match status" value="1"/>
</dbReference>
<protein>
    <submittedName>
        <fullName evidence="11">Acyl-CoA dehydrogenase family protein</fullName>
    </submittedName>
</protein>
<dbReference type="EMBL" id="CP109071">
    <property type="protein sequence ID" value="WSA31161.1"/>
    <property type="molecule type" value="Genomic_DNA"/>
</dbReference>
<evidence type="ECO:0000256" key="4">
    <source>
        <dbReference type="ARBA" id="ARBA00022827"/>
    </source>
</evidence>
<reference evidence="10 12" key="1">
    <citation type="submission" date="2016-06" db="EMBL/GenBank/DDBJ databases">
        <authorList>
            <person name="Kjaerup R.B."/>
            <person name="Dalgaard T.S."/>
            <person name="Juul-Madsen H.R."/>
        </authorList>
    </citation>
    <scope>NUCLEOTIDE SEQUENCE [LARGE SCALE GENOMIC DNA]</scope>
    <source>
        <strain evidence="10 12">DSM 43363</strain>
    </source>
</reference>
<dbReference type="Pfam" id="PF02771">
    <property type="entry name" value="Acyl-CoA_dh_N"/>
    <property type="match status" value="1"/>
</dbReference>
<dbReference type="SUPFAM" id="SSF47203">
    <property type="entry name" value="Acyl-CoA dehydrogenase C-terminal domain-like"/>
    <property type="match status" value="1"/>
</dbReference>
<evidence type="ECO:0000313" key="10">
    <source>
        <dbReference type="EMBL" id="SCL69834.1"/>
    </source>
</evidence>
<dbReference type="GO" id="GO:0050660">
    <property type="term" value="F:flavin adenine dinucleotide binding"/>
    <property type="evidence" value="ECO:0007669"/>
    <property type="project" value="InterPro"/>
</dbReference>
<dbReference type="AlphaFoldDB" id="A0A1C6VUQ7"/>
<dbReference type="InterPro" id="IPR009075">
    <property type="entry name" value="AcylCo_DH/oxidase_C"/>
</dbReference>
<dbReference type="InterPro" id="IPR009100">
    <property type="entry name" value="AcylCoA_DH/oxidase_NM_dom_sf"/>
</dbReference>
<dbReference type="Gene3D" id="1.20.140.10">
    <property type="entry name" value="Butyryl-CoA Dehydrogenase, subunit A, domain 3"/>
    <property type="match status" value="1"/>
</dbReference>
<gene>
    <name evidence="10" type="ORF">GA0070608_4147</name>
    <name evidence="11" type="ORF">OIE14_23870</name>
</gene>
<keyword evidence="5 6" id="KW-0560">Oxidoreductase</keyword>
<dbReference type="PANTHER" id="PTHR43292">
    <property type="entry name" value="ACYL-COA DEHYDROGENASE"/>
    <property type="match status" value="1"/>
</dbReference>
<evidence type="ECO:0000313" key="12">
    <source>
        <dbReference type="Proteomes" id="UP000199343"/>
    </source>
</evidence>
<evidence type="ECO:0000256" key="5">
    <source>
        <dbReference type="ARBA" id="ARBA00023002"/>
    </source>
</evidence>
<dbReference type="Proteomes" id="UP001334804">
    <property type="component" value="Chromosome"/>
</dbReference>
<dbReference type="GO" id="GO:0005886">
    <property type="term" value="C:plasma membrane"/>
    <property type="evidence" value="ECO:0007669"/>
    <property type="project" value="TreeGrafter"/>
</dbReference>
<evidence type="ECO:0000259" key="8">
    <source>
        <dbReference type="Pfam" id="PF02770"/>
    </source>
</evidence>
<evidence type="ECO:0000256" key="6">
    <source>
        <dbReference type="RuleBase" id="RU362125"/>
    </source>
</evidence>
<organism evidence="10 12">
    <name type="scientific">Micromonospora peucetia</name>
    <dbReference type="NCBI Taxonomy" id="47871"/>
    <lineage>
        <taxon>Bacteria</taxon>
        <taxon>Bacillati</taxon>
        <taxon>Actinomycetota</taxon>
        <taxon>Actinomycetes</taxon>
        <taxon>Micromonosporales</taxon>
        <taxon>Micromonosporaceae</taxon>
        <taxon>Micromonospora</taxon>
    </lineage>
</organism>
<comment type="similarity">
    <text evidence="2 6">Belongs to the acyl-CoA dehydrogenase family.</text>
</comment>
<sequence>MYLEYTPEHRELSRELRAYFARLLTPEVREALGGTNEDRPAYREIIRQIGKDGLLGLGWPKEFGGQGRPALDQYILFDEINRAQAPFPFVTINNIGPMLMRYGTEEQKRTYLPGMLTGDVIFAIGYSEPGSGTDLASLGAKAEATPEGGWVINGQKVFTSGVSQADFVWMAVRTDPDAPKHKGITILIVPTSDPGFSCTPIATSGITHTNASYYEDVRVGPEALVGEVNGGWRLITGQLGHERVGLAAMGGRTEQLWTDVAAWAAEPDADGIRVLDKPWVRTELARDYAELTAMRLLNWKIAVVEEGQNPAPAAASVAKVYGTETHDRVCRNLVSVVGPRATRRPGAPDAVLGGQLEAYTRGSYINTFGGGTNEVLRDMIAVAGLGMPRKGRSA</sequence>
<evidence type="ECO:0000313" key="13">
    <source>
        <dbReference type="Proteomes" id="UP001334804"/>
    </source>
</evidence>
<keyword evidence="4 6" id="KW-0274">FAD</keyword>
<dbReference type="OrthoDB" id="3176804at2"/>
<accession>A0A1C6VUQ7</accession>
<reference evidence="11 13" key="2">
    <citation type="submission" date="2022-10" db="EMBL/GenBank/DDBJ databases">
        <title>The complete genomes of actinobacterial strains from the NBC collection.</title>
        <authorList>
            <person name="Joergensen T.S."/>
            <person name="Alvarez Arevalo M."/>
            <person name="Sterndorff E.B."/>
            <person name="Faurdal D."/>
            <person name="Vuksanovic O."/>
            <person name="Mourched A.-S."/>
            <person name="Charusanti P."/>
            <person name="Shaw S."/>
            <person name="Blin K."/>
            <person name="Weber T."/>
        </authorList>
    </citation>
    <scope>NUCLEOTIDE SEQUENCE [LARGE SCALE GENOMIC DNA]</scope>
    <source>
        <strain evidence="11 13">NBC 01809</strain>
    </source>
</reference>
<dbReference type="Proteomes" id="UP000199343">
    <property type="component" value="Unassembled WGS sequence"/>
</dbReference>